<dbReference type="KEGG" id="kyr:CVV65_01910"/>
<gene>
    <name evidence="2" type="ORF">CVV65_01910</name>
</gene>
<name>A0A2K8N2Z4_9BACL</name>
<evidence type="ECO:0000259" key="1">
    <source>
        <dbReference type="Pfam" id="PF05685"/>
    </source>
</evidence>
<dbReference type="Gene3D" id="3.90.1570.10">
    <property type="entry name" value="tt1808, chain A"/>
    <property type="match status" value="1"/>
</dbReference>
<dbReference type="InterPro" id="IPR012296">
    <property type="entry name" value="Nuclease_put_TT1808"/>
</dbReference>
<protein>
    <submittedName>
        <fullName evidence="2">Uma2 family endonuclease</fullName>
    </submittedName>
</protein>
<dbReference type="SUPFAM" id="SSF52980">
    <property type="entry name" value="Restriction endonuclease-like"/>
    <property type="match status" value="1"/>
</dbReference>
<feature type="domain" description="Putative restriction endonuclease" evidence="1">
    <location>
        <begin position="9"/>
        <end position="167"/>
    </location>
</feature>
<dbReference type="OrthoDB" id="9808428at2"/>
<sequence length="171" mass="19572">MEIQLDPKQFERWERIDGVIYDMTPSPSTEHQRIVGRLFRDISGYLKGKTYECFTAPFDVYLDGDKSGNYVQPDITVVCDPSKLRPHGCVGVPDMVVEVLSPATAYKDKTVKLRAYKAAGVREYWIVDPHHQIVEVYRLTDTDVFPTVHNKDETVTVSIFEGLDISLRDIF</sequence>
<keyword evidence="3" id="KW-1185">Reference proteome</keyword>
<dbReference type="InterPro" id="IPR008538">
    <property type="entry name" value="Uma2"/>
</dbReference>
<reference evidence="3" key="1">
    <citation type="submission" date="2017-11" db="EMBL/GenBank/DDBJ databases">
        <title>Complete Genome Sequence of Kyrpidia sp. Strain EA-1, a thermophilic, hydrogen-oxidizing Bacterium, isolated from the Azores.</title>
        <authorList>
            <person name="Reiner J.E."/>
            <person name="Lapp C.J."/>
            <person name="Bunk B."/>
            <person name="Gescher J."/>
        </authorList>
    </citation>
    <scope>NUCLEOTIDE SEQUENCE [LARGE SCALE GENOMIC DNA]</scope>
    <source>
        <strain evidence="3">EA-1</strain>
    </source>
</reference>
<accession>A0A2K8N2Z4</accession>
<dbReference type="EMBL" id="CP024955">
    <property type="protein sequence ID" value="ATY83874.1"/>
    <property type="molecule type" value="Genomic_DNA"/>
</dbReference>
<dbReference type="Proteomes" id="UP000231932">
    <property type="component" value="Chromosome"/>
</dbReference>
<dbReference type="GO" id="GO:0004519">
    <property type="term" value="F:endonuclease activity"/>
    <property type="evidence" value="ECO:0007669"/>
    <property type="project" value="UniProtKB-KW"/>
</dbReference>
<keyword evidence="2" id="KW-0540">Nuclease</keyword>
<dbReference type="AlphaFoldDB" id="A0A2K8N2Z4"/>
<evidence type="ECO:0000313" key="3">
    <source>
        <dbReference type="Proteomes" id="UP000231932"/>
    </source>
</evidence>
<organism evidence="2 3">
    <name type="scientific">Kyrpidia spormannii</name>
    <dbReference type="NCBI Taxonomy" id="2055160"/>
    <lineage>
        <taxon>Bacteria</taxon>
        <taxon>Bacillati</taxon>
        <taxon>Bacillota</taxon>
        <taxon>Bacilli</taxon>
        <taxon>Bacillales</taxon>
        <taxon>Alicyclobacillaceae</taxon>
        <taxon>Kyrpidia</taxon>
    </lineage>
</organism>
<keyword evidence="2" id="KW-0378">Hydrolase</keyword>
<evidence type="ECO:0000313" key="2">
    <source>
        <dbReference type="EMBL" id="ATY83874.1"/>
    </source>
</evidence>
<dbReference type="InterPro" id="IPR011335">
    <property type="entry name" value="Restrct_endonuc-II-like"/>
</dbReference>
<dbReference type="RefSeq" id="WP_100666710.1">
    <property type="nucleotide sequence ID" value="NZ_CP024955.1"/>
</dbReference>
<keyword evidence="2" id="KW-0255">Endonuclease</keyword>
<proteinExistence type="predicted"/>
<dbReference type="PANTHER" id="PTHR36558">
    <property type="entry name" value="GLR1098 PROTEIN"/>
    <property type="match status" value="1"/>
</dbReference>
<dbReference type="CDD" id="cd06260">
    <property type="entry name" value="DUF820-like"/>
    <property type="match status" value="1"/>
</dbReference>
<dbReference type="PANTHER" id="PTHR36558:SF1">
    <property type="entry name" value="RESTRICTION ENDONUCLEASE DOMAIN-CONTAINING PROTEIN-RELATED"/>
    <property type="match status" value="1"/>
</dbReference>
<dbReference type="Pfam" id="PF05685">
    <property type="entry name" value="Uma2"/>
    <property type="match status" value="1"/>
</dbReference>